<evidence type="ECO:0000313" key="2">
    <source>
        <dbReference type="EMBL" id="KAG7340263.1"/>
    </source>
</evidence>
<dbReference type="Proteomes" id="UP000693970">
    <property type="component" value="Unassembled WGS sequence"/>
</dbReference>
<name>A0A9K3KC57_9STRA</name>
<sequence>MPSDEIRTKCQEAYEQEISDELWHEVTNTQIWKMTESPDLAVLLFLEHVRKGEMQKKYQAEKAEMEKKYQAEKAEKEKKYQTEMAEKEERIAELQTKLMNFEKQKQHQQGRKPLYVSGVSHAAKHSVYLSQTISGASGGRK</sequence>
<dbReference type="AlphaFoldDB" id="A0A9K3KC57"/>
<organism evidence="2 3">
    <name type="scientific">Nitzschia inconspicua</name>
    <dbReference type="NCBI Taxonomy" id="303405"/>
    <lineage>
        <taxon>Eukaryota</taxon>
        <taxon>Sar</taxon>
        <taxon>Stramenopiles</taxon>
        <taxon>Ochrophyta</taxon>
        <taxon>Bacillariophyta</taxon>
        <taxon>Bacillariophyceae</taxon>
        <taxon>Bacillariophycidae</taxon>
        <taxon>Bacillariales</taxon>
        <taxon>Bacillariaceae</taxon>
        <taxon>Nitzschia</taxon>
    </lineage>
</organism>
<accession>A0A9K3KC57</accession>
<comment type="caution">
    <text evidence="2">The sequence shown here is derived from an EMBL/GenBank/DDBJ whole genome shotgun (WGS) entry which is preliminary data.</text>
</comment>
<gene>
    <name evidence="2" type="ORF">IV203_023806</name>
</gene>
<reference evidence="2" key="1">
    <citation type="journal article" date="2021" name="Sci. Rep.">
        <title>Diploid genomic architecture of Nitzschia inconspicua, an elite biomass production diatom.</title>
        <authorList>
            <person name="Oliver A."/>
            <person name="Podell S."/>
            <person name="Pinowska A."/>
            <person name="Traller J.C."/>
            <person name="Smith S.R."/>
            <person name="McClure R."/>
            <person name="Beliaev A."/>
            <person name="Bohutskyi P."/>
            <person name="Hill E.A."/>
            <person name="Rabines A."/>
            <person name="Zheng H."/>
            <person name="Allen L.Z."/>
            <person name="Kuo A."/>
            <person name="Grigoriev I.V."/>
            <person name="Allen A.E."/>
            <person name="Hazlebeck D."/>
            <person name="Allen E.E."/>
        </authorList>
    </citation>
    <scope>NUCLEOTIDE SEQUENCE</scope>
    <source>
        <strain evidence="2">Hildebrandi</strain>
    </source>
</reference>
<keyword evidence="3" id="KW-1185">Reference proteome</keyword>
<dbReference type="EMBL" id="JAGRRH010000027">
    <property type="protein sequence ID" value="KAG7340263.1"/>
    <property type="molecule type" value="Genomic_DNA"/>
</dbReference>
<proteinExistence type="predicted"/>
<feature type="coiled-coil region" evidence="1">
    <location>
        <begin position="55"/>
        <end position="111"/>
    </location>
</feature>
<evidence type="ECO:0000256" key="1">
    <source>
        <dbReference type="SAM" id="Coils"/>
    </source>
</evidence>
<protein>
    <submittedName>
        <fullName evidence="2">Uncharacterized protein</fullName>
    </submittedName>
</protein>
<reference evidence="2" key="2">
    <citation type="submission" date="2021-04" db="EMBL/GenBank/DDBJ databases">
        <authorList>
            <person name="Podell S."/>
        </authorList>
    </citation>
    <scope>NUCLEOTIDE SEQUENCE</scope>
    <source>
        <strain evidence="2">Hildebrandi</strain>
    </source>
</reference>
<evidence type="ECO:0000313" key="3">
    <source>
        <dbReference type="Proteomes" id="UP000693970"/>
    </source>
</evidence>
<keyword evidence="1" id="KW-0175">Coiled coil</keyword>